<evidence type="ECO:0000256" key="1">
    <source>
        <dbReference type="SAM" id="MobiDB-lite"/>
    </source>
</evidence>
<evidence type="ECO:0000313" key="2">
    <source>
        <dbReference type="EMBL" id="KAF8674215.1"/>
    </source>
</evidence>
<gene>
    <name evidence="2" type="ORF">RHS04_07351</name>
</gene>
<comment type="caution">
    <text evidence="2">The sequence shown here is derived from an EMBL/GenBank/DDBJ whole genome shotgun (WGS) entry which is preliminary data.</text>
</comment>
<proteinExistence type="predicted"/>
<dbReference type="PANTHER" id="PTHR11799:SF30">
    <property type="entry name" value="SERUM PARAOXONASE_ARYLESTERASE 2"/>
    <property type="match status" value="1"/>
</dbReference>
<evidence type="ECO:0000313" key="3">
    <source>
        <dbReference type="Proteomes" id="UP000650582"/>
    </source>
</evidence>
<accession>A0A8H7LGP7</accession>
<name>A0A8H7LGP7_9AGAM</name>
<feature type="compositionally biased region" description="Polar residues" evidence="1">
    <location>
        <begin position="1035"/>
        <end position="1054"/>
    </location>
</feature>
<dbReference type="InterPro" id="IPR011042">
    <property type="entry name" value="6-blade_b-propeller_TolB-like"/>
</dbReference>
<reference evidence="2" key="1">
    <citation type="submission" date="2020-09" db="EMBL/GenBank/DDBJ databases">
        <title>Comparative genome analyses of four rice-infecting Rhizoctonia solani isolates reveal extensive enrichment of homogalacturonan modification genes.</title>
        <authorList>
            <person name="Lee D.-Y."/>
            <person name="Jeon J."/>
            <person name="Kim K.-T."/>
            <person name="Cheong K."/>
            <person name="Song H."/>
            <person name="Choi G."/>
            <person name="Ko J."/>
            <person name="Opiyo S.O."/>
            <person name="Zuo S."/>
            <person name="Madhav S."/>
            <person name="Lee Y.-H."/>
            <person name="Wang G.-L."/>
        </authorList>
    </citation>
    <scope>NUCLEOTIDE SEQUENCE</scope>
    <source>
        <strain evidence="2">AG1-IA YN-7</strain>
    </source>
</reference>
<dbReference type="InterPro" id="IPR051288">
    <property type="entry name" value="Serum_paraoxonase/arylesterase"/>
</dbReference>
<sequence length="1114" mass="120036">MLVRWLSIAVALLAWYVWSLKHAIGAQLLPKRLPPLFSAGGKCKLIQEKESGQFKFCEDGLVLAPGVSVFSCDPNRHEWNTVMGPMLDPSHRGSLWALHYTSTATEKPYPLKLTNFPINADFHPLGIELTPRDSAGTSRLLVINHRRQNTTIELFRIHLESHSVSLAYETTLTHASFVAPNAIAAISPTQFFLSHDHYFTRRMAWPWNKILPPLETFLALPLSRVDLVSFETRSGTPKGVRNVQTVARNIAFANGVAVSDDGSTLAIASTTRAQVQLYSKDETSIRFVTSVRVPFSVDNIAFAGDELLTAGHPYLPEFMALVKRKSNRAPSYVSAIAPSLQAGLGKSWLTRVSAGANVTTRFMSDGSFLGTSSGAFADLEMQTMFVVALYGSGVAKCGRLSISWVACESSPELDRFAMTASWVTSERLIFKKFFLLCVGEISITDIEAAARGAHPKLAPLINMYTQFVPKNLPPFFNAGGSCELIREKEVDNRFKFCEDGVILAPGIAIFSCDLGRYEWNTAMGPMNETSRGGGLWALHYTSATTEKPYPLELTSFPGDADMGFHPLGIDIALSDSSGTPSRLLVINHGRHKPTVEVFHVKLECGLVALTYETTLTHPSFVAPNAIAAVSFDSFFLSHDHYFTNRMRWPLNTILPWLETFLLLPLGKVDLISFEALPGAGVRKVQTVARNIVCANGVAVSADGSTLAVASTARAEVLIYSKDTTTVKFITSIRVPFGVDNLAFAGDQLLAAGHPYAPELMALMKNKSSRAPSYVSAISPQSANQTQSRLTRILVGANLTTVFMSDGSFLSASSGASVDLEMRIMFVRGYALKFVPEKHVSLSRARQPEAASHIVSQPRLLSQARFALELLPLIARTYCLYTPLRSVLLTLSDTSSAEHPSPFALIFAASTALSVYGLNVGTPAELTQCGTVEVKWSGKNAPFIFSVLPSCESNSDDPLLLASIPLPTNGPLMCHRLPVQSPLPLLIIKEMKHTPTRQVNIKNSDNAACLSATSTGVVSITGASSATNRATTNTSPFPDTHSTTPTTLPADSTSVPPAPINPGASLNTGASTGSEGSSASSESTQPNGATISTVPAFAGVIGFASALLVFQAALP</sequence>
<dbReference type="AlphaFoldDB" id="A0A8H7LGP7"/>
<dbReference type="Gene3D" id="2.120.10.30">
    <property type="entry name" value="TolB, C-terminal domain"/>
    <property type="match status" value="2"/>
</dbReference>
<protein>
    <submittedName>
        <fullName evidence="2">Serum paraoxonase arylesterase 2</fullName>
    </submittedName>
</protein>
<dbReference type="EMBL" id="JACYCC010000131">
    <property type="protein sequence ID" value="KAF8674215.1"/>
    <property type="molecule type" value="Genomic_DNA"/>
</dbReference>
<dbReference type="PANTHER" id="PTHR11799">
    <property type="entry name" value="PARAOXONASE"/>
    <property type="match status" value="1"/>
</dbReference>
<feature type="region of interest" description="Disordered" evidence="1">
    <location>
        <begin position="1026"/>
        <end position="1086"/>
    </location>
</feature>
<feature type="compositionally biased region" description="Low complexity" evidence="1">
    <location>
        <begin position="1067"/>
        <end position="1083"/>
    </location>
</feature>
<organism evidence="2 3">
    <name type="scientific">Rhizoctonia solani</name>
    <dbReference type="NCBI Taxonomy" id="456999"/>
    <lineage>
        <taxon>Eukaryota</taxon>
        <taxon>Fungi</taxon>
        <taxon>Dikarya</taxon>
        <taxon>Basidiomycota</taxon>
        <taxon>Agaricomycotina</taxon>
        <taxon>Agaricomycetes</taxon>
        <taxon>Cantharellales</taxon>
        <taxon>Ceratobasidiaceae</taxon>
        <taxon>Rhizoctonia</taxon>
    </lineage>
</organism>
<dbReference type="Proteomes" id="UP000650582">
    <property type="component" value="Unassembled WGS sequence"/>
</dbReference>
<dbReference type="SUPFAM" id="SSF63829">
    <property type="entry name" value="Calcium-dependent phosphotriesterase"/>
    <property type="match status" value="2"/>
</dbReference>